<feature type="compositionally biased region" description="Low complexity" evidence="1">
    <location>
        <begin position="1"/>
        <end position="10"/>
    </location>
</feature>
<gene>
    <name evidence="2" type="ORF">NAEGRDRAFT_66756</name>
</gene>
<feature type="compositionally biased region" description="Polar residues" evidence="1">
    <location>
        <begin position="52"/>
        <end position="64"/>
    </location>
</feature>
<dbReference type="RefSeq" id="XP_002678144.1">
    <property type="nucleotide sequence ID" value="XM_002678098.1"/>
</dbReference>
<accession>D2VD09</accession>
<dbReference type="OrthoDB" id="10482535at2759"/>
<protein>
    <submittedName>
        <fullName evidence="2">Predicted protein</fullName>
    </submittedName>
</protein>
<dbReference type="AlphaFoldDB" id="D2VD09"/>
<name>D2VD09_NAEGR</name>
<keyword evidence="3" id="KW-1185">Reference proteome</keyword>
<evidence type="ECO:0000256" key="1">
    <source>
        <dbReference type="SAM" id="MobiDB-lite"/>
    </source>
</evidence>
<dbReference type="VEuPathDB" id="AmoebaDB:NAEGRDRAFT_66756"/>
<dbReference type="Proteomes" id="UP000006671">
    <property type="component" value="Unassembled WGS sequence"/>
</dbReference>
<feature type="compositionally biased region" description="Low complexity" evidence="1">
    <location>
        <begin position="19"/>
        <end position="30"/>
    </location>
</feature>
<organism evidence="3">
    <name type="scientific">Naegleria gruberi</name>
    <name type="common">Amoeba</name>
    <dbReference type="NCBI Taxonomy" id="5762"/>
    <lineage>
        <taxon>Eukaryota</taxon>
        <taxon>Discoba</taxon>
        <taxon>Heterolobosea</taxon>
        <taxon>Tetramitia</taxon>
        <taxon>Eutetramitia</taxon>
        <taxon>Vahlkampfiidae</taxon>
        <taxon>Naegleria</taxon>
    </lineage>
</organism>
<feature type="region of interest" description="Disordered" evidence="1">
    <location>
        <begin position="1"/>
        <end position="64"/>
    </location>
</feature>
<dbReference type="InParanoid" id="D2VD09"/>
<proteinExistence type="predicted"/>
<dbReference type="KEGG" id="ngr:NAEGRDRAFT_66756"/>
<sequence length="443" mass="50410">MKKPKNLNNKKANKKPFRQQQQTTTTTSTTKALSELNTSPSITTPYKYENGDSPTTTPTLVNKRSIQDDSMVIYTNNTINQSPIPNSTPPPPSSIIHNDGQSSINQSIMEEEYDDYIHIPSQIQNMTLNSSNTSDYEYFGSPMMTMMSTPPSIAYQQRLEHLQLIDDSDNTQFYSPNTPLPIPSSTPCILKKLSNQSSIEGNEDISNSFNVSNNLSFNSTNSTLNSSRINDSSLQLDISQINEMSNIPNSVIEQKLKELKHQVNGIHHNLKSSPIHKVDNPTHSLNKNYTATVDTDRLLSFRSSTSRRSMHVHRDDILRYVRAIQDPDDQVRKRAIEIVKLLDATMKAPLPEKSKKNSNFDHIQARVSHNPKTIPKEETNTDLYSDFKSKLKMTRKATSRFRECFDNSSSTLSLEQKTLSRREQVELEKQEFLKKCPRKSHNK</sequence>
<dbReference type="GeneID" id="8857480"/>
<evidence type="ECO:0000313" key="3">
    <source>
        <dbReference type="Proteomes" id="UP000006671"/>
    </source>
</evidence>
<feature type="compositionally biased region" description="Polar residues" evidence="1">
    <location>
        <begin position="31"/>
        <end position="44"/>
    </location>
</feature>
<evidence type="ECO:0000313" key="2">
    <source>
        <dbReference type="EMBL" id="EFC45400.1"/>
    </source>
</evidence>
<reference evidence="2 3" key="1">
    <citation type="journal article" date="2010" name="Cell">
        <title>The genome of Naegleria gruberi illuminates early eukaryotic versatility.</title>
        <authorList>
            <person name="Fritz-Laylin L.K."/>
            <person name="Prochnik S.E."/>
            <person name="Ginger M.L."/>
            <person name="Dacks J.B."/>
            <person name="Carpenter M.L."/>
            <person name="Field M.C."/>
            <person name="Kuo A."/>
            <person name="Paredez A."/>
            <person name="Chapman J."/>
            <person name="Pham J."/>
            <person name="Shu S."/>
            <person name="Neupane R."/>
            <person name="Cipriano M."/>
            <person name="Mancuso J."/>
            <person name="Tu H."/>
            <person name="Salamov A."/>
            <person name="Lindquist E."/>
            <person name="Shapiro H."/>
            <person name="Lucas S."/>
            <person name="Grigoriev I.V."/>
            <person name="Cande W.Z."/>
            <person name="Fulton C."/>
            <person name="Rokhsar D.S."/>
            <person name="Dawson S.C."/>
        </authorList>
    </citation>
    <scope>NUCLEOTIDE SEQUENCE [LARGE SCALE GENOMIC DNA]</scope>
    <source>
        <strain evidence="2 3">NEG-M</strain>
    </source>
</reference>
<dbReference type="EMBL" id="GG738863">
    <property type="protein sequence ID" value="EFC45400.1"/>
    <property type="molecule type" value="Genomic_DNA"/>
</dbReference>